<proteinExistence type="predicted"/>
<name>A0AAV6TKG1_9ARAC</name>
<accession>A0AAV6TKG1</accession>
<gene>
    <name evidence="1" type="ORF">JTE90_025895</name>
</gene>
<protein>
    <submittedName>
        <fullName evidence="1">Uncharacterized protein</fullName>
    </submittedName>
</protein>
<sequence length="90" mass="10363">MHKFKHTQPPPTSSFCIISQLVFARFPKIQQSILQRMSSNHTTHGKVQVLQVTELHQQQESFECFQGFLIVVVLEGIRQCQRAHFSAAIQ</sequence>
<comment type="caution">
    <text evidence="1">The sequence shown here is derived from an EMBL/GenBank/DDBJ whole genome shotgun (WGS) entry which is preliminary data.</text>
</comment>
<organism evidence="1 2">
    <name type="scientific">Oedothorax gibbosus</name>
    <dbReference type="NCBI Taxonomy" id="931172"/>
    <lineage>
        <taxon>Eukaryota</taxon>
        <taxon>Metazoa</taxon>
        <taxon>Ecdysozoa</taxon>
        <taxon>Arthropoda</taxon>
        <taxon>Chelicerata</taxon>
        <taxon>Arachnida</taxon>
        <taxon>Araneae</taxon>
        <taxon>Araneomorphae</taxon>
        <taxon>Entelegynae</taxon>
        <taxon>Araneoidea</taxon>
        <taxon>Linyphiidae</taxon>
        <taxon>Erigoninae</taxon>
        <taxon>Oedothorax</taxon>
    </lineage>
</organism>
<reference evidence="1 2" key="1">
    <citation type="journal article" date="2022" name="Nat. Ecol. Evol.">
        <title>A masculinizing supergene underlies an exaggerated male reproductive morph in a spider.</title>
        <authorList>
            <person name="Hendrickx F."/>
            <person name="De Corte Z."/>
            <person name="Sonet G."/>
            <person name="Van Belleghem S.M."/>
            <person name="Kostlbacher S."/>
            <person name="Vangestel C."/>
        </authorList>
    </citation>
    <scope>NUCLEOTIDE SEQUENCE [LARGE SCALE GENOMIC DNA]</scope>
    <source>
        <strain evidence="1">W744_W776</strain>
    </source>
</reference>
<evidence type="ECO:0000313" key="1">
    <source>
        <dbReference type="EMBL" id="KAG8171976.1"/>
    </source>
</evidence>
<evidence type="ECO:0000313" key="2">
    <source>
        <dbReference type="Proteomes" id="UP000827092"/>
    </source>
</evidence>
<dbReference type="Proteomes" id="UP000827092">
    <property type="component" value="Unassembled WGS sequence"/>
</dbReference>
<dbReference type="EMBL" id="JAFNEN010003314">
    <property type="protein sequence ID" value="KAG8171976.1"/>
    <property type="molecule type" value="Genomic_DNA"/>
</dbReference>
<dbReference type="AlphaFoldDB" id="A0AAV6TKG1"/>
<keyword evidence="2" id="KW-1185">Reference proteome</keyword>